<name>A0A1F6ANC1_9BACT</name>
<evidence type="ECO:0000256" key="2">
    <source>
        <dbReference type="ARBA" id="ARBA00022649"/>
    </source>
</evidence>
<evidence type="ECO:0008006" key="5">
    <source>
        <dbReference type="Google" id="ProtNLM"/>
    </source>
</evidence>
<sequence>MKYLFRASAEKKFAKLNSQIQDRIIKKLEFFISTVNPLDFAEPLTHHEIGQYRFRIGDYRIIFDMENDTIVVLTVGHRREIYK</sequence>
<dbReference type="PANTHER" id="PTHR35601:SF1">
    <property type="entry name" value="TOXIN RELE"/>
    <property type="match status" value="1"/>
</dbReference>
<comment type="caution">
    <text evidence="3">The sequence shown here is derived from an EMBL/GenBank/DDBJ whole genome shotgun (WGS) entry which is preliminary data.</text>
</comment>
<dbReference type="InterPro" id="IPR035093">
    <property type="entry name" value="RelE/ParE_toxin_dom_sf"/>
</dbReference>
<dbReference type="Pfam" id="PF05016">
    <property type="entry name" value="ParE_toxin"/>
    <property type="match status" value="1"/>
</dbReference>
<keyword evidence="2" id="KW-1277">Toxin-antitoxin system</keyword>
<protein>
    <recommendedName>
        <fullName evidence="5">Plasmid stabilization protein</fullName>
    </recommendedName>
</protein>
<proteinExistence type="inferred from homology"/>
<dbReference type="Gene3D" id="3.30.2310.20">
    <property type="entry name" value="RelE-like"/>
    <property type="match status" value="1"/>
</dbReference>
<evidence type="ECO:0000313" key="3">
    <source>
        <dbReference type="EMBL" id="OGG26012.1"/>
    </source>
</evidence>
<comment type="similarity">
    <text evidence="1">Belongs to the RelE toxin family.</text>
</comment>
<dbReference type="InterPro" id="IPR007712">
    <property type="entry name" value="RelE/ParE_toxin"/>
</dbReference>
<evidence type="ECO:0000313" key="4">
    <source>
        <dbReference type="Proteomes" id="UP000176609"/>
    </source>
</evidence>
<accession>A0A1F6ANC1</accession>
<dbReference type="AlphaFoldDB" id="A0A1F6ANC1"/>
<evidence type="ECO:0000256" key="1">
    <source>
        <dbReference type="ARBA" id="ARBA00006226"/>
    </source>
</evidence>
<gene>
    <name evidence="3" type="ORF">A2960_05660</name>
</gene>
<dbReference type="Proteomes" id="UP000176609">
    <property type="component" value="Unassembled WGS sequence"/>
</dbReference>
<dbReference type="PANTHER" id="PTHR35601">
    <property type="entry name" value="TOXIN RELE"/>
    <property type="match status" value="1"/>
</dbReference>
<reference evidence="3 4" key="1">
    <citation type="journal article" date="2016" name="Nat. Commun.">
        <title>Thousands of microbial genomes shed light on interconnected biogeochemical processes in an aquifer system.</title>
        <authorList>
            <person name="Anantharaman K."/>
            <person name="Brown C.T."/>
            <person name="Hug L.A."/>
            <person name="Sharon I."/>
            <person name="Castelle C.J."/>
            <person name="Probst A.J."/>
            <person name="Thomas B.C."/>
            <person name="Singh A."/>
            <person name="Wilkins M.J."/>
            <person name="Karaoz U."/>
            <person name="Brodie E.L."/>
            <person name="Williams K.H."/>
            <person name="Hubbard S.S."/>
            <person name="Banfield J.F."/>
        </authorList>
    </citation>
    <scope>NUCLEOTIDE SEQUENCE [LARGE SCALE GENOMIC DNA]</scope>
</reference>
<dbReference type="SUPFAM" id="SSF143011">
    <property type="entry name" value="RelE-like"/>
    <property type="match status" value="1"/>
</dbReference>
<organism evidence="3 4">
    <name type="scientific">Candidatus Gottesmanbacteria bacterium RIFCSPLOWO2_01_FULL_39_12b</name>
    <dbReference type="NCBI Taxonomy" id="1798388"/>
    <lineage>
        <taxon>Bacteria</taxon>
        <taxon>Candidatus Gottesmaniibacteriota</taxon>
    </lineage>
</organism>
<dbReference type="EMBL" id="MFJR01000014">
    <property type="protein sequence ID" value="OGG26012.1"/>
    <property type="molecule type" value="Genomic_DNA"/>
</dbReference>